<protein>
    <submittedName>
        <fullName evidence="1">Aldose epimerase</fullName>
    </submittedName>
</protein>
<reference evidence="1 2" key="1">
    <citation type="submission" date="2018-07" db="EMBL/GenBank/DDBJ databases">
        <title>Whole genome Sequencing of Pseudoxanthomonas gei KCTC 32298 (T).</title>
        <authorList>
            <person name="Kumar S."/>
            <person name="Bansal K."/>
            <person name="Kaur A."/>
            <person name="Patil P."/>
            <person name="Sharma S."/>
            <person name="Patil P.B."/>
        </authorList>
    </citation>
    <scope>NUCLEOTIDE SEQUENCE [LARGE SCALE GENOMIC DNA]</scope>
    <source>
        <strain evidence="1 2">KCTC 32298</strain>
    </source>
</reference>
<dbReference type="Gene3D" id="2.70.98.10">
    <property type="match status" value="1"/>
</dbReference>
<sequence length="278" mass="30383">MAAESRPAPATDAMAPLDTGPLIEIRRGSLVVAIAPQAGGRIAQIRRQGVDHLVGHGESTAAVIAWGSFPMVPWAGRIREGRFGFQGRSYQLLRNLGSHAIHGVGFAMPWSVTRQEAAFVELALSLPQDESWPFGGSAQQRLAVTADRLEMTLSVRAGRLPMPAVIGWHPWFRKPDRMSFSPAHMFPRDEQGIATLPLQEPLPGPWDDCFINHDPVLLELSGQQLRLSSDCQHWVVYDATAAATCIEPQSGSPDAFNLAPATLEPGTAIERKFLIEWL</sequence>
<comment type="caution">
    <text evidence="1">The sequence shown here is derived from an EMBL/GenBank/DDBJ whole genome shotgun (WGS) entry which is preliminary data.</text>
</comment>
<accession>A0ABX0AFY2</accession>
<dbReference type="SUPFAM" id="SSF74650">
    <property type="entry name" value="Galactose mutarotase-like"/>
    <property type="match status" value="1"/>
</dbReference>
<dbReference type="EMBL" id="QOVG01000002">
    <property type="protein sequence ID" value="NDK38139.1"/>
    <property type="molecule type" value="Genomic_DNA"/>
</dbReference>
<evidence type="ECO:0000313" key="2">
    <source>
        <dbReference type="Proteomes" id="UP001429354"/>
    </source>
</evidence>
<dbReference type="InterPro" id="IPR011013">
    <property type="entry name" value="Gal_mutarotase_sf_dom"/>
</dbReference>
<dbReference type="Pfam" id="PF01263">
    <property type="entry name" value="Aldose_epim"/>
    <property type="match status" value="1"/>
</dbReference>
<dbReference type="InterPro" id="IPR014718">
    <property type="entry name" value="GH-type_carb-bd"/>
</dbReference>
<keyword evidence="2" id="KW-1185">Reference proteome</keyword>
<name>A0ABX0AFY2_9GAMM</name>
<dbReference type="Proteomes" id="UP001429354">
    <property type="component" value="Unassembled WGS sequence"/>
</dbReference>
<organism evidence="1 2">
    <name type="scientific">Pseudoxanthomonas gei</name>
    <dbReference type="NCBI Taxonomy" id="1383030"/>
    <lineage>
        <taxon>Bacteria</taxon>
        <taxon>Pseudomonadati</taxon>
        <taxon>Pseudomonadota</taxon>
        <taxon>Gammaproteobacteria</taxon>
        <taxon>Lysobacterales</taxon>
        <taxon>Lysobacteraceae</taxon>
        <taxon>Pseudoxanthomonas</taxon>
    </lineage>
</organism>
<proteinExistence type="predicted"/>
<gene>
    <name evidence="1" type="ORF">DT603_04710</name>
</gene>
<dbReference type="InterPro" id="IPR008183">
    <property type="entry name" value="Aldose_1/G6P_1-epimerase"/>
</dbReference>
<evidence type="ECO:0000313" key="1">
    <source>
        <dbReference type="EMBL" id="NDK38139.1"/>
    </source>
</evidence>